<gene>
    <name evidence="2" type="ORF">AVDCRST_MAG68-5382</name>
</gene>
<feature type="compositionally biased region" description="Basic and acidic residues" evidence="1">
    <location>
        <begin position="99"/>
        <end position="113"/>
    </location>
</feature>
<name>A0A6J4MUX9_9BACT</name>
<protein>
    <submittedName>
        <fullName evidence="2">Holo-[acyl-carrier-protein] synthase</fullName>
        <ecNumber evidence="2">2.7.8.7</ecNumber>
    </submittedName>
</protein>
<dbReference type="EC" id="2.7.8.7" evidence="2"/>
<proteinExistence type="predicted"/>
<feature type="non-terminal residue" evidence="2">
    <location>
        <position position="125"/>
    </location>
</feature>
<feature type="region of interest" description="Disordered" evidence="1">
    <location>
        <begin position="1"/>
        <end position="125"/>
    </location>
</feature>
<feature type="compositionally biased region" description="Basic and acidic residues" evidence="1">
    <location>
        <begin position="1"/>
        <end position="17"/>
    </location>
</feature>
<organism evidence="2">
    <name type="scientific">uncultured Gemmatimonadota bacterium</name>
    <dbReference type="NCBI Taxonomy" id="203437"/>
    <lineage>
        <taxon>Bacteria</taxon>
        <taxon>Pseudomonadati</taxon>
        <taxon>Gemmatimonadota</taxon>
        <taxon>environmental samples</taxon>
    </lineage>
</organism>
<accession>A0A6J4MUX9</accession>
<evidence type="ECO:0000256" key="1">
    <source>
        <dbReference type="SAM" id="MobiDB-lite"/>
    </source>
</evidence>
<evidence type="ECO:0000313" key="2">
    <source>
        <dbReference type="EMBL" id="CAA9369705.1"/>
    </source>
</evidence>
<dbReference type="AlphaFoldDB" id="A0A6J4MUX9"/>
<dbReference type="EMBL" id="CADCTW010000240">
    <property type="protein sequence ID" value="CAA9369705.1"/>
    <property type="molecule type" value="Genomic_DNA"/>
</dbReference>
<keyword evidence="2" id="KW-0808">Transferase</keyword>
<feature type="compositionally biased region" description="Basic residues" evidence="1">
    <location>
        <begin position="114"/>
        <end position="125"/>
    </location>
</feature>
<reference evidence="2" key="1">
    <citation type="submission" date="2020-02" db="EMBL/GenBank/DDBJ databases">
        <authorList>
            <person name="Meier V. D."/>
        </authorList>
    </citation>
    <scope>NUCLEOTIDE SEQUENCE</scope>
    <source>
        <strain evidence="2">AVDCRST_MAG68</strain>
    </source>
</reference>
<dbReference type="GO" id="GO:0008897">
    <property type="term" value="F:holo-[acyl-carrier-protein] synthase activity"/>
    <property type="evidence" value="ECO:0007669"/>
    <property type="project" value="UniProtKB-EC"/>
</dbReference>
<sequence length="125" mass="13767">DRWTRDGPGADRPRVGDDPAAPGARPAPPLHRSGGPPLRRQPPPGGIVRRALRRQGSVLQGPGHRPGPRRRVDGRGSRLPPRRRPDAPPRRPRGRARGGARDGPHPPYDDPLGRNRRRRGDPRVL</sequence>
<feature type="non-terminal residue" evidence="2">
    <location>
        <position position="1"/>
    </location>
</feature>